<dbReference type="Gene3D" id="3.40.1350.10">
    <property type="match status" value="1"/>
</dbReference>
<dbReference type="GO" id="GO:0003676">
    <property type="term" value="F:nucleic acid binding"/>
    <property type="evidence" value="ECO:0007669"/>
    <property type="project" value="InterPro"/>
</dbReference>
<dbReference type="InterPro" id="IPR003509">
    <property type="entry name" value="UPF0102_YraN-like"/>
</dbReference>
<dbReference type="InterPro" id="IPR011856">
    <property type="entry name" value="tRNA_endonuc-like_dom_sf"/>
</dbReference>
<dbReference type="PANTHER" id="PTHR34039:SF1">
    <property type="entry name" value="UPF0102 PROTEIN YRAN"/>
    <property type="match status" value="1"/>
</dbReference>
<dbReference type="Pfam" id="PF02021">
    <property type="entry name" value="UPF0102"/>
    <property type="match status" value="1"/>
</dbReference>
<reference evidence="3" key="1">
    <citation type="submission" date="2019-09" db="EMBL/GenBank/DDBJ databases">
        <title>Characterisation of the sponge microbiome using genome-centric metagenomics.</title>
        <authorList>
            <person name="Engelberts J.P."/>
            <person name="Robbins S.J."/>
            <person name="De Goeij J.M."/>
            <person name="Aranda M."/>
            <person name="Bell S.C."/>
            <person name="Webster N.S."/>
        </authorList>
    </citation>
    <scope>NUCLEOTIDE SEQUENCE</scope>
    <source>
        <strain evidence="3">SB0661_bin_32</strain>
    </source>
</reference>
<protein>
    <recommendedName>
        <fullName evidence="2">UPF0102 protein F4X14_11405</fullName>
    </recommendedName>
</protein>
<evidence type="ECO:0000256" key="2">
    <source>
        <dbReference type="HAMAP-Rule" id="MF_00048"/>
    </source>
</evidence>
<proteinExistence type="inferred from homology"/>
<evidence type="ECO:0000256" key="1">
    <source>
        <dbReference type="ARBA" id="ARBA00006738"/>
    </source>
</evidence>
<dbReference type="InterPro" id="IPR011335">
    <property type="entry name" value="Restrct_endonuc-II-like"/>
</dbReference>
<evidence type="ECO:0000313" key="3">
    <source>
        <dbReference type="EMBL" id="MYC95567.1"/>
    </source>
</evidence>
<accession>A0A6B1D8W7</accession>
<dbReference type="AlphaFoldDB" id="A0A6B1D8W7"/>
<comment type="similarity">
    <text evidence="1 2">Belongs to the UPF0102 family.</text>
</comment>
<organism evidence="3">
    <name type="scientific">Caldilineaceae bacterium SB0661_bin_32</name>
    <dbReference type="NCBI Taxonomy" id="2605255"/>
    <lineage>
        <taxon>Bacteria</taxon>
        <taxon>Bacillati</taxon>
        <taxon>Chloroflexota</taxon>
        <taxon>Caldilineae</taxon>
        <taxon>Caldilineales</taxon>
        <taxon>Caldilineaceae</taxon>
    </lineage>
</organism>
<dbReference type="EMBL" id="VXMH01000059">
    <property type="protein sequence ID" value="MYC95567.1"/>
    <property type="molecule type" value="Genomic_DNA"/>
</dbReference>
<comment type="caution">
    <text evidence="3">The sequence shown here is derived from an EMBL/GenBank/DDBJ whole genome shotgun (WGS) entry which is preliminary data.</text>
</comment>
<dbReference type="SUPFAM" id="SSF52980">
    <property type="entry name" value="Restriction endonuclease-like"/>
    <property type="match status" value="1"/>
</dbReference>
<name>A0A6B1D8W7_9CHLR</name>
<dbReference type="PANTHER" id="PTHR34039">
    <property type="entry name" value="UPF0102 PROTEIN YRAN"/>
    <property type="match status" value="1"/>
</dbReference>
<sequence length="137" mass="15276">MESNSVQDGRRALGTRGELIAVRALQEAGLRIVERNWRCRAGELDIIAEECAPDFSRGASDSRWLVVVEVRTRRGHGYGSALQSFTHGKQKKLRKLAAIYVRETKWPGPWRIDAVAVQMDGSGKLISVEHIRHAVTG</sequence>
<gene>
    <name evidence="3" type="ORF">F4X14_11405</name>
</gene>
<dbReference type="HAMAP" id="MF_00048">
    <property type="entry name" value="UPF0102"/>
    <property type="match status" value="1"/>
</dbReference>